<dbReference type="AlphaFoldDB" id="A0A919Q2A2"/>
<gene>
    <name evidence="3" type="ORF">Dac01nite_06940</name>
</gene>
<name>A0A919Q2A2_9MICO</name>
<feature type="transmembrane region" description="Helical" evidence="2">
    <location>
        <begin position="46"/>
        <end position="65"/>
    </location>
</feature>
<reference evidence="3" key="1">
    <citation type="submission" date="2021-01" db="EMBL/GenBank/DDBJ databases">
        <title>Whole genome shotgun sequence of Demequina activiva NBRC 110675.</title>
        <authorList>
            <person name="Komaki H."/>
            <person name="Tamura T."/>
        </authorList>
    </citation>
    <scope>NUCLEOTIDE SEQUENCE</scope>
    <source>
        <strain evidence="3">NBRC 110675</strain>
    </source>
</reference>
<sequence length="154" mass="15631">MQAPPRLVPVSDVPHRPESEGTPSVEELDRIAVPASIRRAPRFGRVVGTGAGGGFAVGFLCGMILPNSTGLGRATVGILVGLGIGLFGGLIAGVIAVGLDRRSPAYLKAAREREAAASAAALPELGDGDAMTNGPRASAGDGPQDNPGQREERQ</sequence>
<keyword evidence="2" id="KW-0812">Transmembrane</keyword>
<feature type="transmembrane region" description="Helical" evidence="2">
    <location>
        <begin position="77"/>
        <end position="99"/>
    </location>
</feature>
<dbReference type="EMBL" id="BONR01000001">
    <property type="protein sequence ID" value="GIG53942.1"/>
    <property type="molecule type" value="Genomic_DNA"/>
</dbReference>
<dbReference type="Proteomes" id="UP000652354">
    <property type="component" value="Unassembled WGS sequence"/>
</dbReference>
<protein>
    <submittedName>
        <fullName evidence="3">Uncharacterized protein</fullName>
    </submittedName>
</protein>
<accession>A0A919Q2A2</accession>
<evidence type="ECO:0000313" key="3">
    <source>
        <dbReference type="EMBL" id="GIG53942.1"/>
    </source>
</evidence>
<evidence type="ECO:0000256" key="2">
    <source>
        <dbReference type="SAM" id="Phobius"/>
    </source>
</evidence>
<feature type="region of interest" description="Disordered" evidence="1">
    <location>
        <begin position="1"/>
        <end position="24"/>
    </location>
</feature>
<comment type="caution">
    <text evidence="3">The sequence shown here is derived from an EMBL/GenBank/DDBJ whole genome shotgun (WGS) entry which is preliminary data.</text>
</comment>
<proteinExistence type="predicted"/>
<evidence type="ECO:0000256" key="1">
    <source>
        <dbReference type="SAM" id="MobiDB-lite"/>
    </source>
</evidence>
<evidence type="ECO:0000313" key="4">
    <source>
        <dbReference type="Proteomes" id="UP000652354"/>
    </source>
</evidence>
<keyword evidence="2" id="KW-1133">Transmembrane helix</keyword>
<organism evidence="3 4">
    <name type="scientific">Demequina activiva</name>
    <dbReference type="NCBI Taxonomy" id="1582364"/>
    <lineage>
        <taxon>Bacteria</taxon>
        <taxon>Bacillati</taxon>
        <taxon>Actinomycetota</taxon>
        <taxon>Actinomycetes</taxon>
        <taxon>Micrococcales</taxon>
        <taxon>Demequinaceae</taxon>
        <taxon>Demequina</taxon>
    </lineage>
</organism>
<feature type="region of interest" description="Disordered" evidence="1">
    <location>
        <begin position="118"/>
        <end position="154"/>
    </location>
</feature>
<keyword evidence="4" id="KW-1185">Reference proteome</keyword>
<keyword evidence="2" id="KW-0472">Membrane</keyword>